<dbReference type="PANTHER" id="PTHR30042:SF2">
    <property type="entry name" value="POTASSIUM-TRANSPORTING ATPASE KDPC SUBUNIT"/>
    <property type="match status" value="1"/>
</dbReference>
<keyword evidence="8 11" id="KW-1133">Transmembrane helix</keyword>
<keyword evidence="4 11" id="KW-0812">Transmembrane</keyword>
<dbReference type="InterPro" id="IPR003820">
    <property type="entry name" value="KdpC"/>
</dbReference>
<keyword evidence="2 11" id="KW-1003">Cell membrane</keyword>
<proteinExistence type="inferred from homology"/>
<dbReference type="Pfam" id="PF02669">
    <property type="entry name" value="KdpC"/>
    <property type="match status" value="1"/>
</dbReference>
<comment type="subcellular location">
    <subcellularLocation>
        <location evidence="11">Cell membrane</location>
        <topology evidence="11">Single-pass membrane protein</topology>
    </subcellularLocation>
</comment>
<evidence type="ECO:0000256" key="2">
    <source>
        <dbReference type="ARBA" id="ARBA00022475"/>
    </source>
</evidence>
<comment type="similarity">
    <text evidence="11">Belongs to the KdpC family.</text>
</comment>
<evidence type="ECO:0000256" key="7">
    <source>
        <dbReference type="ARBA" id="ARBA00022958"/>
    </source>
</evidence>
<protein>
    <recommendedName>
        <fullName evidence="11">Potassium-transporting ATPase KdpC subunit</fullName>
    </recommendedName>
    <alternativeName>
        <fullName evidence="11">ATP phosphohydrolase [potassium-transporting] C chain</fullName>
    </alternativeName>
    <alternativeName>
        <fullName evidence="11">Potassium-binding and translocating subunit C</fullName>
    </alternativeName>
    <alternativeName>
        <fullName evidence="11">Potassium-translocating ATPase C chain</fullName>
    </alternativeName>
</protein>
<keyword evidence="6 11" id="KW-0067">ATP-binding</keyword>
<evidence type="ECO:0000256" key="10">
    <source>
        <dbReference type="ARBA" id="ARBA00023136"/>
    </source>
</evidence>
<name>A0AAU7QFU2_9GAMM</name>
<dbReference type="EMBL" id="CP157947">
    <property type="protein sequence ID" value="XBS72018.1"/>
    <property type="molecule type" value="Genomic_DNA"/>
</dbReference>
<dbReference type="HAMAP" id="MF_00276">
    <property type="entry name" value="KdpC"/>
    <property type="match status" value="1"/>
</dbReference>
<keyword evidence="9 11" id="KW-0406">Ion transport</keyword>
<dbReference type="GO" id="GO:0008556">
    <property type="term" value="F:P-type potassium transmembrane transporter activity"/>
    <property type="evidence" value="ECO:0007669"/>
    <property type="project" value="InterPro"/>
</dbReference>
<dbReference type="PIRSF" id="PIRSF001296">
    <property type="entry name" value="K_ATPase_KdpC"/>
    <property type="match status" value="1"/>
</dbReference>
<reference evidence="12" key="1">
    <citation type="submission" date="2024-06" db="EMBL/GenBank/DDBJ databases">
        <authorList>
            <person name="Coelho C."/>
            <person name="Bento M."/>
            <person name="Garcia E."/>
            <person name="Camelo A."/>
            <person name="Brandao I."/>
            <person name="Espirito Santo C."/>
            <person name="Trovao J."/>
            <person name="Verissimo A."/>
            <person name="Costa J."/>
            <person name="Tiago I."/>
        </authorList>
    </citation>
    <scope>NUCLEOTIDE SEQUENCE</scope>
    <source>
        <strain evidence="12">KWT182</strain>
    </source>
</reference>
<evidence type="ECO:0000256" key="5">
    <source>
        <dbReference type="ARBA" id="ARBA00022741"/>
    </source>
</evidence>
<dbReference type="AlphaFoldDB" id="A0AAU7QFU2"/>
<evidence type="ECO:0000256" key="9">
    <source>
        <dbReference type="ARBA" id="ARBA00023065"/>
    </source>
</evidence>
<dbReference type="GO" id="GO:0005886">
    <property type="term" value="C:plasma membrane"/>
    <property type="evidence" value="ECO:0007669"/>
    <property type="project" value="UniProtKB-SubCell"/>
</dbReference>
<organism evidence="12">
    <name type="scientific">Acerihabitans sp. KWT182</name>
    <dbReference type="NCBI Taxonomy" id="3157919"/>
    <lineage>
        <taxon>Bacteria</taxon>
        <taxon>Pseudomonadati</taxon>
        <taxon>Pseudomonadota</taxon>
        <taxon>Gammaproteobacteria</taxon>
        <taxon>Enterobacterales</taxon>
        <taxon>Pectobacteriaceae</taxon>
        <taxon>Acerihabitans</taxon>
    </lineage>
</organism>
<keyword evidence="5 11" id="KW-0547">Nucleotide-binding</keyword>
<dbReference type="NCBIfam" id="TIGR00681">
    <property type="entry name" value="kdpC"/>
    <property type="match status" value="1"/>
</dbReference>
<evidence type="ECO:0000256" key="3">
    <source>
        <dbReference type="ARBA" id="ARBA00022538"/>
    </source>
</evidence>
<dbReference type="PANTHER" id="PTHR30042">
    <property type="entry name" value="POTASSIUM-TRANSPORTING ATPASE C CHAIN"/>
    <property type="match status" value="1"/>
</dbReference>
<keyword evidence="10 11" id="KW-0472">Membrane</keyword>
<evidence type="ECO:0000256" key="8">
    <source>
        <dbReference type="ARBA" id="ARBA00022989"/>
    </source>
</evidence>
<keyword evidence="3 11" id="KW-0633">Potassium transport</keyword>
<keyword evidence="1 11" id="KW-0813">Transport</keyword>
<comment type="subunit">
    <text evidence="11">The system is composed of three essential subunits: KdpA, KdpB and KdpC.</text>
</comment>
<evidence type="ECO:0000313" key="12">
    <source>
        <dbReference type="EMBL" id="XBS72018.1"/>
    </source>
</evidence>
<gene>
    <name evidence="11 12" type="primary">kdpC</name>
    <name evidence="12" type="ORF">ABK905_26005</name>
</gene>
<accession>A0AAU7QFU2</accession>
<sequence>MNQVRPALLLMILLTLLTGAVYPLLTGALGQWWFPEKAQGSLLDIGGDIRGSTLVGQSFVRPEYFHGRPSATSDTPYNALASSGSNLSVGNPDLDKAFKQRIADLRAANPLAAQAVPVDLVTASASGLDPDISPAAARWQARRVAAARRLPLAVVQRLIEENTSRPPLYFLGDPAVNVLELNIALDSAAQP</sequence>
<evidence type="ECO:0000256" key="6">
    <source>
        <dbReference type="ARBA" id="ARBA00022840"/>
    </source>
</evidence>
<keyword evidence="7 11" id="KW-0630">Potassium</keyword>
<evidence type="ECO:0000256" key="11">
    <source>
        <dbReference type="HAMAP-Rule" id="MF_00276"/>
    </source>
</evidence>
<dbReference type="GO" id="GO:0005524">
    <property type="term" value="F:ATP binding"/>
    <property type="evidence" value="ECO:0007669"/>
    <property type="project" value="UniProtKB-UniRule"/>
</dbReference>
<evidence type="ECO:0000256" key="4">
    <source>
        <dbReference type="ARBA" id="ARBA00022692"/>
    </source>
</evidence>
<evidence type="ECO:0000256" key="1">
    <source>
        <dbReference type="ARBA" id="ARBA00022448"/>
    </source>
</evidence>
<comment type="function">
    <text evidence="11">Part of the high-affinity ATP-driven potassium transport (or Kdp) system, which catalyzes the hydrolysis of ATP coupled with the electrogenic transport of potassium into the cytoplasm. This subunit acts as a catalytic chaperone that increases the ATP-binding affinity of the ATP-hydrolyzing subunit KdpB by the formation of a transient KdpB/KdpC/ATP ternary complex.</text>
</comment>
<dbReference type="NCBIfam" id="NF001454">
    <property type="entry name" value="PRK00315.1"/>
    <property type="match status" value="1"/>
</dbReference>